<reference evidence="2 3" key="1">
    <citation type="submission" date="2019-08" db="EMBL/GenBank/DDBJ databases">
        <title>Actinomadura sp. nov. CYP1-5 isolated from mountain soil.</title>
        <authorList>
            <person name="Songsumanus A."/>
            <person name="Kuncharoen N."/>
            <person name="Kudo T."/>
            <person name="Yuki M."/>
            <person name="Igarashi Y."/>
            <person name="Tanasupawat S."/>
        </authorList>
    </citation>
    <scope>NUCLEOTIDE SEQUENCE [LARGE SCALE GENOMIC DNA]</scope>
    <source>
        <strain evidence="2 3">CYP1-5</strain>
    </source>
</reference>
<proteinExistence type="predicted"/>
<evidence type="ECO:0000313" key="2">
    <source>
        <dbReference type="EMBL" id="TYK47174.1"/>
    </source>
</evidence>
<keyword evidence="3" id="KW-1185">Reference proteome</keyword>
<feature type="region of interest" description="Disordered" evidence="1">
    <location>
        <begin position="63"/>
        <end position="85"/>
    </location>
</feature>
<organism evidence="2 3">
    <name type="scientific">Actinomadura decatromicini</name>
    <dbReference type="NCBI Taxonomy" id="2604572"/>
    <lineage>
        <taxon>Bacteria</taxon>
        <taxon>Bacillati</taxon>
        <taxon>Actinomycetota</taxon>
        <taxon>Actinomycetes</taxon>
        <taxon>Streptosporangiales</taxon>
        <taxon>Thermomonosporaceae</taxon>
        <taxon>Actinomadura</taxon>
    </lineage>
</organism>
<accession>A0A5D3FGL9</accession>
<name>A0A5D3FGL9_9ACTN</name>
<evidence type="ECO:0000313" key="3">
    <source>
        <dbReference type="Proteomes" id="UP000323505"/>
    </source>
</evidence>
<gene>
    <name evidence="2" type="ORF">FXF68_25585</name>
</gene>
<sequence>MSYLDDNPHATCPWSNCQCTHVGCTDGWINDDRSDVARPCPTCRPEVARHLATRHKSLRALRRELPALPRPSRGPAHLHRQDTDQ</sequence>
<comment type="caution">
    <text evidence="2">The sequence shown here is derived from an EMBL/GenBank/DDBJ whole genome shotgun (WGS) entry which is preliminary data.</text>
</comment>
<dbReference type="AlphaFoldDB" id="A0A5D3FGL9"/>
<protein>
    <submittedName>
        <fullName evidence="2">Uncharacterized protein</fullName>
    </submittedName>
</protein>
<dbReference type="EMBL" id="VSRQ01000005">
    <property type="protein sequence ID" value="TYK47174.1"/>
    <property type="molecule type" value="Genomic_DNA"/>
</dbReference>
<evidence type="ECO:0000256" key="1">
    <source>
        <dbReference type="SAM" id="MobiDB-lite"/>
    </source>
</evidence>
<dbReference type="Proteomes" id="UP000323505">
    <property type="component" value="Unassembled WGS sequence"/>
</dbReference>
<dbReference type="RefSeq" id="WP_148763424.1">
    <property type="nucleotide sequence ID" value="NZ_VSRQ01000005.1"/>
</dbReference>